<dbReference type="AlphaFoldDB" id="A0A5B0P7S4"/>
<evidence type="ECO:0000313" key="1">
    <source>
        <dbReference type="EMBL" id="KAA1097113.1"/>
    </source>
</evidence>
<dbReference type="EMBL" id="VDEP01000352">
    <property type="protein sequence ID" value="KAA1097113.1"/>
    <property type="molecule type" value="Genomic_DNA"/>
</dbReference>
<protein>
    <submittedName>
        <fullName evidence="1">Uncharacterized protein</fullName>
    </submittedName>
</protein>
<comment type="caution">
    <text evidence="1">The sequence shown here is derived from an EMBL/GenBank/DDBJ whole genome shotgun (WGS) entry which is preliminary data.</text>
</comment>
<sequence length="167" mass="18868">MYMSQTLNLEFVRDPNLVHSSSCNLPSPTRTLKIPSCSPQNTHNIARSTYLETRTEHPEYRPSNLENHLRKLSPPTLKIKPSNLIHLTSQPGYSLPCFPAYPSQNSQDPQELFFYRWIVADRCGSSSVSFGSFGALPDPRRTPRALGFASERLESAPERSYSLQEPS</sequence>
<reference evidence="1 2" key="1">
    <citation type="submission" date="2019-05" db="EMBL/GenBank/DDBJ databases">
        <title>Emergence of the Ug99 lineage of the wheat stem rust pathogen through somatic hybridization.</title>
        <authorList>
            <person name="Li F."/>
            <person name="Upadhyaya N.M."/>
            <person name="Sperschneider J."/>
            <person name="Matny O."/>
            <person name="Nguyen-Phuc H."/>
            <person name="Mago R."/>
            <person name="Raley C."/>
            <person name="Miller M.E."/>
            <person name="Silverstein K.A.T."/>
            <person name="Henningsen E."/>
            <person name="Hirsch C.D."/>
            <person name="Visser B."/>
            <person name="Pretorius Z.A."/>
            <person name="Steffenson B.J."/>
            <person name="Schwessinger B."/>
            <person name="Dodds P.N."/>
            <person name="Figueroa M."/>
        </authorList>
    </citation>
    <scope>NUCLEOTIDE SEQUENCE [LARGE SCALE GENOMIC DNA]</scope>
    <source>
        <strain evidence="1 2">Ug99</strain>
    </source>
</reference>
<name>A0A5B0P7S4_PUCGR</name>
<proteinExistence type="predicted"/>
<accession>A0A5B0P7S4</accession>
<organism evidence="1 2">
    <name type="scientific">Puccinia graminis f. sp. tritici</name>
    <dbReference type="NCBI Taxonomy" id="56615"/>
    <lineage>
        <taxon>Eukaryota</taxon>
        <taxon>Fungi</taxon>
        <taxon>Dikarya</taxon>
        <taxon>Basidiomycota</taxon>
        <taxon>Pucciniomycotina</taxon>
        <taxon>Pucciniomycetes</taxon>
        <taxon>Pucciniales</taxon>
        <taxon>Pucciniaceae</taxon>
        <taxon>Puccinia</taxon>
    </lineage>
</organism>
<evidence type="ECO:0000313" key="2">
    <source>
        <dbReference type="Proteomes" id="UP000325313"/>
    </source>
</evidence>
<dbReference type="Proteomes" id="UP000325313">
    <property type="component" value="Unassembled WGS sequence"/>
</dbReference>
<gene>
    <name evidence="1" type="ORF">PGTUg99_002502</name>
</gene>